<feature type="region of interest" description="Disordered" evidence="1">
    <location>
        <begin position="502"/>
        <end position="539"/>
    </location>
</feature>
<feature type="domain" description="F-box associated beta-propeller type 3" evidence="3">
    <location>
        <begin position="111"/>
        <end position="250"/>
    </location>
</feature>
<dbReference type="InterPro" id="IPR055290">
    <property type="entry name" value="At3g26010-like"/>
</dbReference>
<dbReference type="PANTHER" id="PTHR35546">
    <property type="entry name" value="F-BOX PROTEIN INTERACTION DOMAIN PROTEIN-RELATED"/>
    <property type="match status" value="1"/>
</dbReference>
<feature type="region of interest" description="Disordered" evidence="1">
    <location>
        <begin position="469"/>
        <end position="490"/>
    </location>
</feature>
<dbReference type="Proteomes" id="UP001153555">
    <property type="component" value="Unassembled WGS sequence"/>
</dbReference>
<dbReference type="Pfam" id="PF08268">
    <property type="entry name" value="FBA_3"/>
    <property type="match status" value="1"/>
</dbReference>
<evidence type="ECO:0000256" key="1">
    <source>
        <dbReference type="SAM" id="MobiDB-lite"/>
    </source>
</evidence>
<proteinExistence type="predicted"/>
<feature type="domain" description="F-box" evidence="2">
    <location>
        <begin position="23"/>
        <end position="57"/>
    </location>
</feature>
<feature type="compositionally biased region" description="Polar residues" evidence="1">
    <location>
        <begin position="509"/>
        <end position="523"/>
    </location>
</feature>
<dbReference type="InterPro" id="IPR017451">
    <property type="entry name" value="F-box-assoc_interact_dom"/>
</dbReference>
<evidence type="ECO:0000259" key="3">
    <source>
        <dbReference type="Pfam" id="PF08268"/>
    </source>
</evidence>
<dbReference type="InterPro" id="IPR013187">
    <property type="entry name" value="F-box-assoc_dom_typ3"/>
</dbReference>
<reference evidence="4" key="1">
    <citation type="submission" date="2019-12" db="EMBL/GenBank/DDBJ databases">
        <authorList>
            <person name="Scholes J."/>
        </authorList>
    </citation>
    <scope>NUCLEOTIDE SEQUENCE</scope>
</reference>
<sequence>MEIKPKVPRTNESDSPQTVFSIDDLLIAIFLRLPIKTLNQLKLVSKQWHRVIFNPRFSIQRNPIPNPAAGIFLQCLHYVARIRIEYVPFTGLESAKPTLRKPKFVKCPPGVKILHSCNGLLLCSSYRTSHHNRKYYVHNPTTNKFVLLPKLDSAGICGMSLAFDPINSPHYKVICVRSQSSITGWQLEVYSSETGSWRNHGPTPQVQVIFENGVYWNGAIHWTSNGTGNDSLYFNVDNQLFGIMPIPPTGWEWGVNYYYFGESCGHLHYMNVMGSLQFKVYEMRRDYSEWFVKYEVDLSPLVMAYPSIEQRGLCPIMSPVGFSVLCLVRGEKEEGSFLVVQIAGKAIRYNLVCQTFEMLREITGVDSSGHLRRLAGGKCVIGTVENHLLLLAARGVIASLILGCCGSLERGEGRTWNGRLTAARGEMLKADSWGRNDGRRAASAIILISSPPPSSIILSLSFDNCCRDNPSPHHHRPSHQRISTPSSSFSITTCKSCRAVISPPRRDQSSTTPRQSNASTSGESRAALHPRATEHRRVPPPAAVVASLAAVHIPQIGTWPSYCPLDPHPHSRSPSPSRHHRRARCCFVFSIVNQSGESRLLLR</sequence>
<evidence type="ECO:0000259" key="2">
    <source>
        <dbReference type="Pfam" id="PF00646"/>
    </source>
</evidence>
<dbReference type="Pfam" id="PF00646">
    <property type="entry name" value="F-box"/>
    <property type="match status" value="1"/>
</dbReference>
<accession>A0A9N7NID8</accession>
<dbReference type="InterPro" id="IPR036047">
    <property type="entry name" value="F-box-like_dom_sf"/>
</dbReference>
<name>A0A9N7NID8_STRHE</name>
<protein>
    <submittedName>
        <fullName evidence="4">F-box protein</fullName>
    </submittedName>
</protein>
<evidence type="ECO:0000313" key="5">
    <source>
        <dbReference type="Proteomes" id="UP001153555"/>
    </source>
</evidence>
<dbReference type="SUPFAM" id="SSF81383">
    <property type="entry name" value="F-box domain"/>
    <property type="match status" value="1"/>
</dbReference>
<dbReference type="EMBL" id="CACSLK010029344">
    <property type="protein sequence ID" value="CAA0835569.1"/>
    <property type="molecule type" value="Genomic_DNA"/>
</dbReference>
<dbReference type="OrthoDB" id="605328at2759"/>
<keyword evidence="5" id="KW-1185">Reference proteome</keyword>
<dbReference type="PANTHER" id="PTHR35546:SF134">
    <property type="entry name" value="F-BOX ASSOCIATED DOMAIN-CONTAINING PROTEIN"/>
    <property type="match status" value="1"/>
</dbReference>
<dbReference type="NCBIfam" id="TIGR01640">
    <property type="entry name" value="F_box_assoc_1"/>
    <property type="match status" value="1"/>
</dbReference>
<comment type="caution">
    <text evidence="4">The sequence shown here is derived from an EMBL/GenBank/DDBJ whole genome shotgun (WGS) entry which is preliminary data.</text>
</comment>
<dbReference type="InterPro" id="IPR001810">
    <property type="entry name" value="F-box_dom"/>
</dbReference>
<evidence type="ECO:0000313" key="4">
    <source>
        <dbReference type="EMBL" id="CAA0835569.1"/>
    </source>
</evidence>
<gene>
    <name evidence="4" type="ORF">SHERM_02937</name>
</gene>
<dbReference type="AlphaFoldDB" id="A0A9N7NID8"/>
<dbReference type="Gene3D" id="1.20.1280.50">
    <property type="match status" value="1"/>
</dbReference>
<organism evidence="4 5">
    <name type="scientific">Striga hermonthica</name>
    <name type="common">Purple witchweed</name>
    <name type="synonym">Buchnera hermonthica</name>
    <dbReference type="NCBI Taxonomy" id="68872"/>
    <lineage>
        <taxon>Eukaryota</taxon>
        <taxon>Viridiplantae</taxon>
        <taxon>Streptophyta</taxon>
        <taxon>Embryophyta</taxon>
        <taxon>Tracheophyta</taxon>
        <taxon>Spermatophyta</taxon>
        <taxon>Magnoliopsida</taxon>
        <taxon>eudicotyledons</taxon>
        <taxon>Gunneridae</taxon>
        <taxon>Pentapetalae</taxon>
        <taxon>asterids</taxon>
        <taxon>lamiids</taxon>
        <taxon>Lamiales</taxon>
        <taxon>Orobanchaceae</taxon>
        <taxon>Buchnereae</taxon>
        <taxon>Striga</taxon>
    </lineage>
</organism>